<dbReference type="SUPFAM" id="SSF54211">
    <property type="entry name" value="Ribosomal protein S5 domain 2-like"/>
    <property type="match status" value="1"/>
</dbReference>
<dbReference type="EMBL" id="JACBZH010000001">
    <property type="protein sequence ID" value="NYH88967.1"/>
    <property type="molecule type" value="Genomic_DNA"/>
</dbReference>
<dbReference type="CDD" id="cd06779">
    <property type="entry name" value="cpPDZ_Deg_HtrA-like"/>
    <property type="match status" value="1"/>
</dbReference>
<keyword evidence="1" id="KW-0720">Serine protease</keyword>
<dbReference type="InterPro" id="IPR008269">
    <property type="entry name" value="Lon_proteolytic"/>
</dbReference>
<dbReference type="SUPFAM" id="SSF50156">
    <property type="entry name" value="PDZ domain-like"/>
    <property type="match status" value="1"/>
</dbReference>
<comment type="similarity">
    <text evidence="1">Belongs to the peptidase S16 family.</text>
</comment>
<dbReference type="GO" id="GO:0004252">
    <property type="term" value="F:serine-type endopeptidase activity"/>
    <property type="evidence" value="ECO:0007669"/>
    <property type="project" value="UniProtKB-UniRule"/>
</dbReference>
<keyword evidence="4" id="KW-1185">Reference proteome</keyword>
<dbReference type="InterPro" id="IPR014721">
    <property type="entry name" value="Ribsml_uS5_D2-typ_fold_subgr"/>
</dbReference>
<dbReference type="GO" id="GO:0030163">
    <property type="term" value="P:protein catabolic process"/>
    <property type="evidence" value="ECO:0007669"/>
    <property type="project" value="InterPro"/>
</dbReference>
<feature type="active site" evidence="1">
    <location>
        <position position="289"/>
    </location>
</feature>
<dbReference type="GO" id="GO:0004176">
    <property type="term" value="F:ATP-dependent peptidase activity"/>
    <property type="evidence" value="ECO:0007669"/>
    <property type="project" value="UniProtKB-UniRule"/>
</dbReference>
<keyword evidence="1" id="KW-0645">Protease</keyword>
<name>A0A852Z6Q2_9ACTN</name>
<dbReference type="GO" id="GO:0005524">
    <property type="term" value="F:ATP binding"/>
    <property type="evidence" value="ECO:0007669"/>
    <property type="project" value="InterPro"/>
</dbReference>
<feature type="domain" description="Lon proteolytic" evidence="2">
    <location>
        <begin position="239"/>
        <end position="337"/>
    </location>
</feature>
<dbReference type="InterPro" id="IPR027065">
    <property type="entry name" value="Lon_Prtase"/>
</dbReference>
<dbReference type="InterPro" id="IPR020568">
    <property type="entry name" value="Ribosomal_Su5_D2-typ_SF"/>
</dbReference>
<sequence>MSRRTATMALTAVLLVALVALAWLVPVPYVAMSPGPTENTLGKVRGKPVITIEGHRTYPTKGQLDLTTVAVTSPDQKLDLAGMVAGWLDPRVAVIPRDYVYPPNQTAEQVQQQNAEQMETSQQAAVAAALRQTGDKVTSVVQVKAVVEKSPAVGRLKAADVILAVDGTKVTSAQQVVALVGRHQPGDKLLFSVRRGGKPREVTITTTKSPTDAKRAFVGIQPFDGFQFPFAVRINLGQDIGGPSAGTMFALAIVDKLTTGQLTGGRHVAGTGTIDADGKVGPIGGIQQKIAGAKEGGATTFLVPAANCPAAAGASTKDIRLVRIASLRDAVSALKTLNKNPKATVPSCGRG</sequence>
<dbReference type="Gene3D" id="3.30.230.10">
    <property type="match status" value="1"/>
</dbReference>
<organism evidence="3 4">
    <name type="scientific">Actinopolymorpha rutila</name>
    <dbReference type="NCBI Taxonomy" id="446787"/>
    <lineage>
        <taxon>Bacteria</taxon>
        <taxon>Bacillati</taxon>
        <taxon>Actinomycetota</taxon>
        <taxon>Actinomycetes</taxon>
        <taxon>Propionibacteriales</taxon>
        <taxon>Actinopolymorphaceae</taxon>
        <taxon>Actinopolymorpha</taxon>
    </lineage>
</organism>
<evidence type="ECO:0000259" key="2">
    <source>
        <dbReference type="PROSITE" id="PS51786"/>
    </source>
</evidence>
<dbReference type="RefSeq" id="WP_179786781.1">
    <property type="nucleotide sequence ID" value="NZ_BAAARR010000003.1"/>
</dbReference>
<keyword evidence="1" id="KW-0378">Hydrolase</keyword>
<evidence type="ECO:0000313" key="3">
    <source>
        <dbReference type="EMBL" id="NYH88967.1"/>
    </source>
</evidence>
<dbReference type="Gene3D" id="2.30.42.10">
    <property type="match status" value="1"/>
</dbReference>
<dbReference type="PANTHER" id="PTHR10046">
    <property type="entry name" value="ATP DEPENDENT LON PROTEASE FAMILY MEMBER"/>
    <property type="match status" value="1"/>
</dbReference>
<dbReference type="InterPro" id="IPR036034">
    <property type="entry name" value="PDZ_sf"/>
</dbReference>
<protein>
    <recommendedName>
        <fullName evidence="1">endopeptidase La</fullName>
        <ecNumber evidence="1">3.4.21.53</ecNumber>
    </recommendedName>
</protein>
<comment type="catalytic activity">
    <reaction evidence="1">
        <text>Hydrolysis of proteins in presence of ATP.</text>
        <dbReference type="EC" id="3.4.21.53"/>
    </reaction>
</comment>
<feature type="active site" evidence="1">
    <location>
        <position position="244"/>
    </location>
</feature>
<dbReference type="SMART" id="SM00228">
    <property type="entry name" value="PDZ"/>
    <property type="match status" value="1"/>
</dbReference>
<dbReference type="Proteomes" id="UP000579605">
    <property type="component" value="Unassembled WGS sequence"/>
</dbReference>
<accession>A0A852Z6Q2</accession>
<dbReference type="Pfam" id="PF13180">
    <property type="entry name" value="PDZ_2"/>
    <property type="match status" value="1"/>
</dbReference>
<dbReference type="InterPro" id="IPR001478">
    <property type="entry name" value="PDZ"/>
</dbReference>
<dbReference type="PROSITE" id="PS51786">
    <property type="entry name" value="LON_PROTEOLYTIC"/>
    <property type="match status" value="1"/>
</dbReference>
<dbReference type="EC" id="3.4.21.53" evidence="1"/>
<gene>
    <name evidence="3" type="ORF">F4554_001605</name>
</gene>
<dbReference type="AlphaFoldDB" id="A0A852Z6Q2"/>
<reference evidence="3 4" key="1">
    <citation type="submission" date="2020-07" db="EMBL/GenBank/DDBJ databases">
        <title>Sequencing the genomes of 1000 actinobacteria strains.</title>
        <authorList>
            <person name="Klenk H.-P."/>
        </authorList>
    </citation>
    <scope>NUCLEOTIDE SEQUENCE [LARGE SCALE GENOMIC DNA]</scope>
    <source>
        <strain evidence="3 4">DSM 18448</strain>
    </source>
</reference>
<evidence type="ECO:0000256" key="1">
    <source>
        <dbReference type="PROSITE-ProRule" id="PRU01122"/>
    </source>
</evidence>
<proteinExistence type="inferred from homology"/>
<dbReference type="GO" id="GO:0006508">
    <property type="term" value="P:proteolysis"/>
    <property type="evidence" value="ECO:0007669"/>
    <property type="project" value="UniProtKB-KW"/>
</dbReference>
<evidence type="ECO:0000313" key="4">
    <source>
        <dbReference type="Proteomes" id="UP000579605"/>
    </source>
</evidence>
<dbReference type="Pfam" id="PF05362">
    <property type="entry name" value="Lon_C"/>
    <property type="match status" value="1"/>
</dbReference>
<comment type="caution">
    <text evidence="3">The sequence shown here is derived from an EMBL/GenBank/DDBJ whole genome shotgun (WGS) entry which is preliminary data.</text>
</comment>